<reference evidence="1" key="1">
    <citation type="submission" date="2020-04" db="EMBL/GenBank/DDBJ databases">
        <authorList>
            <person name="Chiriac C."/>
            <person name="Salcher M."/>
            <person name="Ghai R."/>
            <person name="Kavagutti S V."/>
        </authorList>
    </citation>
    <scope>NUCLEOTIDE SEQUENCE</scope>
</reference>
<organism evidence="1">
    <name type="scientific">uncultured Caudovirales phage</name>
    <dbReference type="NCBI Taxonomy" id="2100421"/>
    <lineage>
        <taxon>Viruses</taxon>
        <taxon>Duplodnaviria</taxon>
        <taxon>Heunggongvirae</taxon>
        <taxon>Uroviricota</taxon>
        <taxon>Caudoviricetes</taxon>
        <taxon>Peduoviridae</taxon>
        <taxon>Maltschvirus</taxon>
        <taxon>Maltschvirus maltsch</taxon>
    </lineage>
</organism>
<dbReference type="EMBL" id="LR796743">
    <property type="protein sequence ID" value="CAB4163484.1"/>
    <property type="molecule type" value="Genomic_DNA"/>
</dbReference>
<proteinExistence type="predicted"/>
<protein>
    <submittedName>
        <fullName evidence="1">Uncharacterized protein</fullName>
    </submittedName>
</protein>
<gene>
    <name evidence="1" type="ORF">UFOVP813_25</name>
</gene>
<name>A0A6J5P7H9_9CAUD</name>
<accession>A0A6J5P7H9</accession>
<evidence type="ECO:0000313" key="1">
    <source>
        <dbReference type="EMBL" id="CAB4163484.1"/>
    </source>
</evidence>
<sequence>MEAEPILEARLYGTKTGDYQLVSHWWSQRRGEPLAETVLPPIGVMVERDGSPVCAIWCYECFGIGVAFIENPVSRPGLTIQETKAFFKVAIDACIALAKSHGDFSLFKTYACPRVSLVMPSLGFTQCTDDSMTGFAIRVD</sequence>